<dbReference type="RefSeq" id="WP_123047510.1">
    <property type="nucleotide sequence ID" value="NZ_PTJO01000003.1"/>
</dbReference>
<name>A0A3M8KA98_9CORY</name>
<sequence length="146" mass="15636">MSYRGLGELDLSAHRAWDTAAANLLAQAHSTEGVRFLTRSAERFLGKGAPGLQVAIPGGPASAWLSHPQPFTILDRHVSGLLGERVGYLVPSQTILLALPLSELDDLKWAKQASARTLVGEQLLSSPVTWTHGFPVEAPAPMLTHP</sequence>
<gene>
    <name evidence="1" type="ORF">C5L39_03660</name>
</gene>
<organism evidence="1 2">
    <name type="scientific">Corynebacterium alimapuense</name>
    <dbReference type="NCBI Taxonomy" id="1576874"/>
    <lineage>
        <taxon>Bacteria</taxon>
        <taxon>Bacillati</taxon>
        <taxon>Actinomycetota</taxon>
        <taxon>Actinomycetes</taxon>
        <taxon>Mycobacteriales</taxon>
        <taxon>Corynebacteriaceae</taxon>
        <taxon>Corynebacterium</taxon>
    </lineage>
</organism>
<accession>A0A3M8KA98</accession>
<proteinExistence type="predicted"/>
<comment type="caution">
    <text evidence="1">The sequence shown here is derived from an EMBL/GenBank/DDBJ whole genome shotgun (WGS) entry which is preliminary data.</text>
</comment>
<evidence type="ECO:0000313" key="1">
    <source>
        <dbReference type="EMBL" id="RNE49464.1"/>
    </source>
</evidence>
<dbReference type="EMBL" id="PTJO01000003">
    <property type="protein sequence ID" value="RNE49464.1"/>
    <property type="molecule type" value="Genomic_DNA"/>
</dbReference>
<dbReference type="Proteomes" id="UP000266975">
    <property type="component" value="Unassembled WGS sequence"/>
</dbReference>
<dbReference type="AlphaFoldDB" id="A0A3M8KA98"/>
<reference evidence="1 2" key="1">
    <citation type="submission" date="2018-02" db="EMBL/GenBank/DDBJ databases">
        <title>Corynebacterium alimpuense sp. nov., a marine obligate actinomycete isolated from sediments of Valparaiso bay, Chile.</title>
        <authorList>
            <person name="Claverias F."/>
            <person name="Gonzales-Siles L."/>
            <person name="Salva-Serra F."/>
            <person name="Inganaes E."/>
            <person name="Molin K."/>
            <person name="Cumsille A."/>
            <person name="Undabarrena A."/>
            <person name="Couve E."/>
            <person name="Moore E.R.B."/>
            <person name="Gomila M."/>
            <person name="Camara B."/>
        </authorList>
    </citation>
    <scope>NUCLEOTIDE SEQUENCE [LARGE SCALE GENOMIC DNA]</scope>
    <source>
        <strain evidence="1 2">CCUG 69366</strain>
    </source>
</reference>
<keyword evidence="2" id="KW-1185">Reference proteome</keyword>
<evidence type="ECO:0000313" key="2">
    <source>
        <dbReference type="Proteomes" id="UP000266975"/>
    </source>
</evidence>
<protein>
    <submittedName>
        <fullName evidence="1">Uncharacterized protein</fullName>
    </submittedName>
</protein>
<dbReference type="OrthoDB" id="4408123at2"/>